<dbReference type="Proteomes" id="UP000285173">
    <property type="component" value="Unassembled WGS sequence"/>
</dbReference>
<dbReference type="Proteomes" id="UP000261088">
    <property type="component" value="Unassembled WGS sequence"/>
</dbReference>
<reference evidence="4 5" key="1">
    <citation type="submission" date="2018-08" db="EMBL/GenBank/DDBJ databases">
        <title>A genome reference for cultivated species of the human gut microbiota.</title>
        <authorList>
            <person name="Zou Y."/>
            <person name="Xue W."/>
            <person name="Luo G."/>
        </authorList>
    </citation>
    <scope>NUCLEOTIDE SEQUENCE [LARGE SCALE GENOMIC DNA]</scope>
    <source>
        <strain evidence="3 5">AM16-50</strain>
        <strain evidence="2 6">AM50-15</strain>
        <strain evidence="1 4">OM05-11AA</strain>
    </source>
</reference>
<evidence type="ECO:0000313" key="4">
    <source>
        <dbReference type="Proteomes" id="UP000261088"/>
    </source>
</evidence>
<dbReference type="EMBL" id="QSUP01000024">
    <property type="protein sequence ID" value="RGN48195.1"/>
    <property type="molecule type" value="Genomic_DNA"/>
</dbReference>
<comment type="caution">
    <text evidence="2">The sequence shown here is derived from an EMBL/GenBank/DDBJ whole genome shotgun (WGS) entry which is preliminary data.</text>
</comment>
<evidence type="ECO:0000313" key="3">
    <source>
        <dbReference type="EMBL" id="RHH79802.1"/>
    </source>
</evidence>
<evidence type="ECO:0000313" key="5">
    <source>
        <dbReference type="Proteomes" id="UP000283732"/>
    </source>
</evidence>
<accession>A0A3R6GDF9</accession>
<dbReference type="EMBL" id="QSEF01000018">
    <property type="protein sequence ID" value="RGZ46300.1"/>
    <property type="molecule type" value="Genomic_DNA"/>
</dbReference>
<evidence type="ECO:0000313" key="1">
    <source>
        <dbReference type="EMBL" id="RGN48195.1"/>
    </source>
</evidence>
<gene>
    <name evidence="3" type="ORF">DW191_01285</name>
    <name evidence="2" type="ORF">DW986_13065</name>
    <name evidence="1" type="ORF">DXB61_15105</name>
</gene>
<evidence type="ECO:0000313" key="6">
    <source>
        <dbReference type="Proteomes" id="UP000285173"/>
    </source>
</evidence>
<dbReference type="AlphaFoldDB" id="A0A3R6GDF9"/>
<organism evidence="2 6">
    <name type="scientific">Parabacteroides merdae</name>
    <dbReference type="NCBI Taxonomy" id="46503"/>
    <lineage>
        <taxon>Bacteria</taxon>
        <taxon>Pseudomonadati</taxon>
        <taxon>Bacteroidota</taxon>
        <taxon>Bacteroidia</taxon>
        <taxon>Bacteroidales</taxon>
        <taxon>Tannerellaceae</taxon>
        <taxon>Parabacteroides</taxon>
    </lineage>
</organism>
<dbReference type="EMBL" id="QRKC01000001">
    <property type="protein sequence ID" value="RHH79802.1"/>
    <property type="molecule type" value="Genomic_DNA"/>
</dbReference>
<dbReference type="Proteomes" id="UP000283732">
    <property type="component" value="Unassembled WGS sequence"/>
</dbReference>
<proteinExistence type="predicted"/>
<sequence>MTISFIFRERPDAEPVKISGKPGNIVKNAHRNKKKAVKTTFPKGFSSSGNKHFRRYFPRGAQKIPMTTVFMALKCAVHPA</sequence>
<name>A0A3R6GDF9_9BACT</name>
<protein>
    <submittedName>
        <fullName evidence="2">Uncharacterized protein</fullName>
    </submittedName>
</protein>
<evidence type="ECO:0000313" key="2">
    <source>
        <dbReference type="EMBL" id="RGZ46300.1"/>
    </source>
</evidence>